<keyword evidence="6 8" id="KW-0472">Membrane</keyword>
<dbReference type="GO" id="GO:0016020">
    <property type="term" value="C:membrane"/>
    <property type="evidence" value="ECO:0007669"/>
    <property type="project" value="UniProtKB-SubCell"/>
</dbReference>
<protein>
    <submittedName>
        <fullName evidence="10">Ig-like domain-containing protein</fullName>
    </submittedName>
</protein>
<keyword evidence="5 8" id="KW-1133">Transmembrane helix</keyword>
<dbReference type="STRING" id="70415.A0A5S6QWP2"/>
<keyword evidence="9" id="KW-1185">Reference proteome</keyword>
<keyword evidence="3 8" id="KW-0812">Transmembrane</keyword>
<dbReference type="AlphaFoldDB" id="A0A5S6QWP2"/>
<keyword evidence="7" id="KW-0325">Glycoprotein</keyword>
<feature type="transmembrane region" description="Helical" evidence="8">
    <location>
        <begin position="490"/>
        <end position="516"/>
    </location>
</feature>
<evidence type="ECO:0000256" key="7">
    <source>
        <dbReference type="ARBA" id="ARBA00023180"/>
    </source>
</evidence>
<evidence type="ECO:0000256" key="5">
    <source>
        <dbReference type="ARBA" id="ARBA00022989"/>
    </source>
</evidence>
<name>A0A5S6QWP2_TRIMR</name>
<dbReference type="WBParaSite" id="TMUE_3000011312.1">
    <property type="protein sequence ID" value="TMUE_3000011312.1"/>
    <property type="gene ID" value="WBGene00286353"/>
</dbReference>
<dbReference type="PANTHER" id="PTHR32178">
    <property type="entry name" value="FAM187"/>
    <property type="match status" value="1"/>
</dbReference>
<evidence type="ECO:0000313" key="9">
    <source>
        <dbReference type="Proteomes" id="UP000046395"/>
    </source>
</evidence>
<evidence type="ECO:0000256" key="4">
    <source>
        <dbReference type="ARBA" id="ARBA00022729"/>
    </source>
</evidence>
<evidence type="ECO:0000256" key="2">
    <source>
        <dbReference type="ARBA" id="ARBA00008727"/>
    </source>
</evidence>
<dbReference type="InterPro" id="IPR036179">
    <property type="entry name" value="Ig-like_dom_sf"/>
</dbReference>
<dbReference type="InterPro" id="IPR039311">
    <property type="entry name" value="FAM187A/B"/>
</dbReference>
<dbReference type="Proteomes" id="UP000046395">
    <property type="component" value="Unassembled WGS sequence"/>
</dbReference>
<proteinExistence type="inferred from homology"/>
<reference evidence="10" key="1">
    <citation type="submission" date="2019-12" db="UniProtKB">
        <authorList>
            <consortium name="WormBaseParasite"/>
        </authorList>
    </citation>
    <scope>IDENTIFICATION</scope>
</reference>
<keyword evidence="4" id="KW-0732">Signal</keyword>
<accession>A0A5S6QWP2</accession>
<evidence type="ECO:0000256" key="3">
    <source>
        <dbReference type="ARBA" id="ARBA00022692"/>
    </source>
</evidence>
<comment type="subcellular location">
    <subcellularLocation>
        <location evidence="1">Membrane</location>
        <topology evidence="1">Single-pass type I membrane protein</topology>
    </subcellularLocation>
</comment>
<evidence type="ECO:0000313" key="10">
    <source>
        <dbReference type="WBParaSite" id="TMUE_3000011312.1"/>
    </source>
</evidence>
<dbReference type="PANTHER" id="PTHR32178:SF6">
    <property type="entry name" value="IG-LIKE DOMAIN-CONTAINING PROTEIN"/>
    <property type="match status" value="1"/>
</dbReference>
<evidence type="ECO:0000256" key="1">
    <source>
        <dbReference type="ARBA" id="ARBA00004479"/>
    </source>
</evidence>
<sequence length="524" mass="60116">MTAPKTEGHISLNDLQQLVIGFLLESRFDRTVGCFAQRKTLAAETFNASDKSGMEMVTLVNSGIRYIMSLKNIPMEQFPKNCEELVSMLCEHRILEEYYEFSLVTDRSFEAVNLHSIQVEREISVFNHYHECIDEHSKSTKRLSTVAPRLVTVRERSVVRLDCTPCPNPRSTNPRRFWFYRLWMQEDLIDVPLASSSFDESGFLLIENFILLITEADKEKHNGEYVCTDIYGHPLSTYYLDIIPAVSVEMTSSVEIVEVEAQEYTLEDENVLITYQWGSWTACNRCFLGERRRYAYCVLKPSTNASAPVRNRRVANLLRLFPEGVPCYSSWVPPEMRLRPEVARPIKIASHFCMIDCPTEPPERNITEGNIDGSEKVVERLKRGFISRDDELPPRPPRVFRQVHHVEDGGAITLYCPHGNEEVYWQKEDTYLPTPVLGKYANGRIYYTREGHMVFASTLGSDSGFYSCWRFDNVLLLSARLHVEDPRTDMAIRAAIISGGGVVFLTFTCIIACSYIRARPMKTN</sequence>
<evidence type="ECO:0000256" key="6">
    <source>
        <dbReference type="ARBA" id="ARBA00023136"/>
    </source>
</evidence>
<dbReference type="SUPFAM" id="SSF48726">
    <property type="entry name" value="Immunoglobulin"/>
    <property type="match status" value="1"/>
</dbReference>
<organism evidence="9 10">
    <name type="scientific">Trichuris muris</name>
    <name type="common">Mouse whipworm</name>
    <dbReference type="NCBI Taxonomy" id="70415"/>
    <lineage>
        <taxon>Eukaryota</taxon>
        <taxon>Metazoa</taxon>
        <taxon>Ecdysozoa</taxon>
        <taxon>Nematoda</taxon>
        <taxon>Enoplea</taxon>
        <taxon>Dorylaimia</taxon>
        <taxon>Trichinellida</taxon>
        <taxon>Trichuridae</taxon>
        <taxon>Trichuris</taxon>
    </lineage>
</organism>
<comment type="similarity">
    <text evidence="2">Belongs to the FAM187 family.</text>
</comment>
<evidence type="ECO:0000256" key="8">
    <source>
        <dbReference type="SAM" id="Phobius"/>
    </source>
</evidence>